<dbReference type="EMBL" id="CP073100">
    <property type="protein sequence ID" value="QUE52466.1"/>
    <property type="molecule type" value="Genomic_DNA"/>
</dbReference>
<name>A0A975PGP5_9BACT</name>
<sequence>MEPIRYFNRHSGAMETEQVYGEGFLRWAYGTPLGRLSLEAFVKRPFFSKFYGWRMDRAASASKVAPFIRDYGMKVEEFADEPASFRSFNEFFYRRLKPEARPIDAAPVVFPADGRHLGFERATAMEGVFVKGQRFDLEKLLGSRELAARYADGPLVLSRLCPVDYHRFHFPCSGTPSVTETINGPLYSVSPLALRQNLAYLWENKRTITRLETPDLGTVLLLEIGATCVGSIIQTFTPGQPVEKGAEKGCFAFGGSSTITIFEPGRVKLAADLLENSARQVETYARMGTMLASKL</sequence>
<evidence type="ECO:0000256" key="1">
    <source>
        <dbReference type="ARBA" id="ARBA00022793"/>
    </source>
</evidence>
<proteinExistence type="predicted"/>
<keyword evidence="2" id="KW-0865">Zymogen</keyword>
<keyword evidence="3" id="KW-0456">Lyase</keyword>
<dbReference type="KEGG" id="lamb:KBB96_06120"/>
<keyword evidence="6" id="KW-1185">Reference proteome</keyword>
<dbReference type="AlphaFoldDB" id="A0A975PGP5"/>
<dbReference type="InterPro" id="IPR003817">
    <property type="entry name" value="PS_Dcarbxylase"/>
</dbReference>
<gene>
    <name evidence="5" type="ORF">KBB96_06120</name>
</gene>
<evidence type="ECO:0000313" key="5">
    <source>
        <dbReference type="EMBL" id="QUE52466.1"/>
    </source>
</evidence>
<dbReference type="GO" id="GO:0008654">
    <property type="term" value="P:phospholipid biosynthetic process"/>
    <property type="evidence" value="ECO:0007669"/>
    <property type="project" value="InterPro"/>
</dbReference>
<accession>A0A975PGP5</accession>
<keyword evidence="4" id="KW-0670">Pyruvate</keyword>
<organism evidence="5 6">
    <name type="scientific">Luteolibacter ambystomatis</name>
    <dbReference type="NCBI Taxonomy" id="2824561"/>
    <lineage>
        <taxon>Bacteria</taxon>
        <taxon>Pseudomonadati</taxon>
        <taxon>Verrucomicrobiota</taxon>
        <taxon>Verrucomicrobiia</taxon>
        <taxon>Verrucomicrobiales</taxon>
        <taxon>Verrucomicrobiaceae</taxon>
        <taxon>Luteolibacter</taxon>
    </lineage>
</organism>
<evidence type="ECO:0000313" key="6">
    <source>
        <dbReference type="Proteomes" id="UP000676169"/>
    </source>
</evidence>
<reference evidence="5" key="1">
    <citation type="submission" date="2021-04" db="EMBL/GenBank/DDBJ databases">
        <title>Luteolibacter sp. 32A isolated from the skin of an Anderson's salamander (Ambystoma andersonii).</title>
        <authorList>
            <person name="Spergser J."/>
            <person name="Busse H.-J."/>
        </authorList>
    </citation>
    <scope>NUCLEOTIDE SEQUENCE</scope>
    <source>
        <strain evidence="5">32A</strain>
    </source>
</reference>
<evidence type="ECO:0000256" key="2">
    <source>
        <dbReference type="ARBA" id="ARBA00023145"/>
    </source>
</evidence>
<dbReference type="PANTHER" id="PTHR10067">
    <property type="entry name" value="PHOSPHATIDYLSERINE DECARBOXYLASE"/>
    <property type="match status" value="1"/>
</dbReference>
<dbReference type="PANTHER" id="PTHR10067:SF17">
    <property type="entry name" value="PHOSPHATIDYLSERINE DECARBOXYLASE PROENZYME 2"/>
    <property type="match status" value="1"/>
</dbReference>
<dbReference type="RefSeq" id="WP_211633533.1">
    <property type="nucleotide sequence ID" value="NZ_CP073100.1"/>
</dbReference>
<dbReference type="Proteomes" id="UP000676169">
    <property type="component" value="Chromosome"/>
</dbReference>
<evidence type="ECO:0000256" key="4">
    <source>
        <dbReference type="ARBA" id="ARBA00023317"/>
    </source>
</evidence>
<protein>
    <submittedName>
        <fullName evidence="5">Phosphatidylserine decarboxylase</fullName>
    </submittedName>
</protein>
<dbReference type="Pfam" id="PF02666">
    <property type="entry name" value="PS_Dcarbxylase"/>
    <property type="match status" value="1"/>
</dbReference>
<keyword evidence="1" id="KW-0210">Decarboxylase</keyword>
<dbReference type="GO" id="GO:0004609">
    <property type="term" value="F:phosphatidylserine decarboxylase activity"/>
    <property type="evidence" value="ECO:0007669"/>
    <property type="project" value="InterPro"/>
</dbReference>
<evidence type="ECO:0000256" key="3">
    <source>
        <dbReference type="ARBA" id="ARBA00023239"/>
    </source>
</evidence>